<dbReference type="EMBL" id="JACHHZ010000003">
    <property type="protein sequence ID" value="MBB6094432.1"/>
    <property type="molecule type" value="Genomic_DNA"/>
</dbReference>
<dbReference type="AlphaFoldDB" id="A0A841HQX1"/>
<comment type="caution">
    <text evidence="2">The sequence shown here is derived from an EMBL/GenBank/DDBJ whole genome shotgun (WGS) entry which is preliminary data.</text>
</comment>
<dbReference type="InterPro" id="IPR011659">
    <property type="entry name" value="WD40"/>
</dbReference>
<comment type="similarity">
    <text evidence="1">Belongs to the TolB family.</text>
</comment>
<dbReference type="Pfam" id="PF07676">
    <property type="entry name" value="PD40"/>
    <property type="match status" value="2"/>
</dbReference>
<sequence>MKLFEPRYLFALTVLLADITHSAEALPQQTLLFNSNRTGNYEIFRANTDGTGELRLTRDSNHDSWWPKPSPDRRKILFVRAPKGKHDDYAHASTWVMNADGSEARAILPHRANGWKLQAHPEWSPDGKQIALVAGPTSNPQIFIVDADGTNPVRLTSNGRGGNRPGTNIDPSWKPDGEYLLFVGCPRAWCLRGSYEIYRIRRDGTDETRLTFNDRPDFDPYYSPDTRGFPGSGNIAWLENTGGITHWSIRLMNTDGSSIRTVIDDGGINSKPAWSIDSSHIYFHRLPPKTPGLFNVWRIRRDGRDLRELILPRPAYVNEYPVNALN</sequence>
<dbReference type="Gene3D" id="2.120.10.30">
    <property type="entry name" value="TolB, C-terminal domain"/>
    <property type="match status" value="3"/>
</dbReference>
<dbReference type="PANTHER" id="PTHR36842:SF1">
    <property type="entry name" value="PROTEIN TOLB"/>
    <property type="match status" value="1"/>
</dbReference>
<reference evidence="2 3" key="1">
    <citation type="submission" date="2020-08" db="EMBL/GenBank/DDBJ databases">
        <title>Genomic Encyclopedia of Type Strains, Phase IV (KMG-IV): sequencing the most valuable type-strain genomes for metagenomic binning, comparative biology and taxonomic classification.</title>
        <authorList>
            <person name="Goeker M."/>
        </authorList>
    </citation>
    <scope>NUCLEOTIDE SEQUENCE [LARGE SCALE GENOMIC DNA]</scope>
    <source>
        <strain evidence="2 3">DSM 26723</strain>
    </source>
</reference>
<dbReference type="PANTHER" id="PTHR36842">
    <property type="entry name" value="PROTEIN TOLB HOMOLOG"/>
    <property type="match status" value="1"/>
</dbReference>
<dbReference type="InterPro" id="IPR011042">
    <property type="entry name" value="6-blade_b-propeller_TolB-like"/>
</dbReference>
<name>A0A841HQX1_9GAMM</name>
<dbReference type="Proteomes" id="UP000588068">
    <property type="component" value="Unassembled WGS sequence"/>
</dbReference>
<organism evidence="2 3">
    <name type="scientific">Povalibacter uvarum</name>
    <dbReference type="NCBI Taxonomy" id="732238"/>
    <lineage>
        <taxon>Bacteria</taxon>
        <taxon>Pseudomonadati</taxon>
        <taxon>Pseudomonadota</taxon>
        <taxon>Gammaproteobacteria</taxon>
        <taxon>Steroidobacterales</taxon>
        <taxon>Steroidobacteraceae</taxon>
        <taxon>Povalibacter</taxon>
    </lineage>
</organism>
<dbReference type="RefSeq" id="WP_184333693.1">
    <property type="nucleotide sequence ID" value="NZ_JACHHZ010000003.1"/>
</dbReference>
<dbReference type="SUPFAM" id="SSF69304">
    <property type="entry name" value="Tricorn protease N-terminal domain"/>
    <property type="match status" value="1"/>
</dbReference>
<gene>
    <name evidence="2" type="ORF">HNQ60_003313</name>
</gene>
<protein>
    <submittedName>
        <fullName evidence="2">TolB protein</fullName>
    </submittedName>
</protein>
<evidence type="ECO:0000256" key="1">
    <source>
        <dbReference type="ARBA" id="ARBA00009820"/>
    </source>
</evidence>
<evidence type="ECO:0000313" key="2">
    <source>
        <dbReference type="EMBL" id="MBB6094432.1"/>
    </source>
</evidence>
<keyword evidence="3" id="KW-1185">Reference proteome</keyword>
<accession>A0A841HQX1</accession>
<proteinExistence type="inferred from homology"/>
<evidence type="ECO:0000313" key="3">
    <source>
        <dbReference type="Proteomes" id="UP000588068"/>
    </source>
</evidence>